<dbReference type="EMBL" id="VUJU01016231">
    <property type="protein sequence ID" value="KAF0690353.1"/>
    <property type="molecule type" value="Genomic_DNA"/>
</dbReference>
<dbReference type="Proteomes" id="UP000478052">
    <property type="component" value="Unassembled WGS sequence"/>
</dbReference>
<proteinExistence type="predicted"/>
<dbReference type="InterPro" id="IPR058242">
    <property type="entry name" value="Capsid_partitivirus"/>
</dbReference>
<keyword evidence="2" id="KW-1185">Reference proteome</keyword>
<comment type="caution">
    <text evidence="1">The sequence shown here is derived from an EMBL/GenBank/DDBJ whole genome shotgun (WGS) entry which is preliminary data.</text>
</comment>
<gene>
    <name evidence="1" type="ORF">FWK35_00035662</name>
</gene>
<name>A0A6G0VK44_APHCR</name>
<accession>A0A6G0VK44</accession>
<protein>
    <submittedName>
        <fullName evidence="1">Uncharacterized protein</fullName>
    </submittedName>
</protein>
<dbReference type="AlphaFoldDB" id="A0A6G0VK44"/>
<dbReference type="Pfam" id="PF25666">
    <property type="entry name" value="Partiti_capsid"/>
    <property type="match status" value="1"/>
</dbReference>
<evidence type="ECO:0000313" key="1">
    <source>
        <dbReference type="EMBL" id="KAF0690353.1"/>
    </source>
</evidence>
<evidence type="ECO:0000313" key="2">
    <source>
        <dbReference type="Proteomes" id="UP000478052"/>
    </source>
</evidence>
<feature type="non-terminal residue" evidence="1">
    <location>
        <position position="355"/>
    </location>
</feature>
<dbReference type="OrthoDB" id="6761978at2759"/>
<organism evidence="1 2">
    <name type="scientific">Aphis craccivora</name>
    <name type="common">Cowpea aphid</name>
    <dbReference type="NCBI Taxonomy" id="307492"/>
    <lineage>
        <taxon>Eukaryota</taxon>
        <taxon>Metazoa</taxon>
        <taxon>Ecdysozoa</taxon>
        <taxon>Arthropoda</taxon>
        <taxon>Hexapoda</taxon>
        <taxon>Insecta</taxon>
        <taxon>Pterygota</taxon>
        <taxon>Neoptera</taxon>
        <taxon>Paraneoptera</taxon>
        <taxon>Hemiptera</taxon>
        <taxon>Sternorrhyncha</taxon>
        <taxon>Aphidomorpha</taxon>
        <taxon>Aphidoidea</taxon>
        <taxon>Aphididae</taxon>
        <taxon>Aphidini</taxon>
        <taxon>Aphis</taxon>
        <taxon>Aphis</taxon>
    </lineage>
</organism>
<sequence>MLQFQTLGVISDGKVYPWCIIEVKSKHFPTVFKKIDIFKKNKQLVIQNKIFDIYTPKITSELLDYTDVMLTNFVYVYVTNTELHNATVKYICESFVLVMNIIQNNDTYNNCKIFISMTTQHIYIIPPPSKDIEASLYLVGKDPYNSADPPFEHEIFDKHRHVYPDVLWFQPYAKNPSAINFSLTLGLLIESGDIDAVVIPIPNIWISLTENNSMYLQGSIPIEYINKFSPSHEENNRLRLCTRVLNADEDQPIGLAFRDCSTVMVPRFGTDAVRSNINQLYGVNIAENCNDPQTDFTYTAWRASDPVNLPNGYTHLWSSYRYVTNSNTKNRKVRFYYTLRQFYGENVTLSRTRNP</sequence>
<reference evidence="1 2" key="1">
    <citation type="submission" date="2019-08" db="EMBL/GenBank/DDBJ databases">
        <title>Whole genome of Aphis craccivora.</title>
        <authorList>
            <person name="Voronova N.V."/>
            <person name="Shulinski R.S."/>
            <person name="Bandarenka Y.V."/>
            <person name="Zhorov D.G."/>
            <person name="Warner D."/>
        </authorList>
    </citation>
    <scope>NUCLEOTIDE SEQUENCE [LARGE SCALE GENOMIC DNA]</scope>
    <source>
        <strain evidence="1">180601</strain>
        <tissue evidence="1">Whole Body</tissue>
    </source>
</reference>